<proteinExistence type="inferred from homology"/>
<dbReference type="Pfam" id="PF00201">
    <property type="entry name" value="UDPGT"/>
    <property type="match status" value="1"/>
</dbReference>
<dbReference type="EMBL" id="CAWUPB010000913">
    <property type="protein sequence ID" value="CAK7329911.1"/>
    <property type="molecule type" value="Genomic_DNA"/>
</dbReference>
<keyword evidence="9" id="KW-1185">Reference proteome</keyword>
<dbReference type="FunFam" id="3.40.50.2000:FF:000071">
    <property type="entry name" value="Glycosyltransferase"/>
    <property type="match status" value="1"/>
</dbReference>
<evidence type="ECO:0000256" key="1">
    <source>
        <dbReference type="ARBA" id="ARBA00004935"/>
    </source>
</evidence>
<evidence type="ECO:0000256" key="5">
    <source>
        <dbReference type="ARBA" id="ARBA00047606"/>
    </source>
</evidence>
<evidence type="ECO:0000313" key="8">
    <source>
        <dbReference type="EMBL" id="CAK7329911.1"/>
    </source>
</evidence>
<reference evidence="8 9" key="1">
    <citation type="submission" date="2024-01" db="EMBL/GenBank/DDBJ databases">
        <authorList>
            <person name="Waweru B."/>
        </authorList>
    </citation>
    <scope>NUCLEOTIDE SEQUENCE [LARGE SCALE GENOMIC DNA]</scope>
</reference>
<dbReference type="PANTHER" id="PTHR48047">
    <property type="entry name" value="GLYCOSYLTRANSFERASE"/>
    <property type="match status" value="1"/>
</dbReference>
<name>A0AAV1R844_9ROSI</name>
<dbReference type="CDD" id="cd03784">
    <property type="entry name" value="GT1_Gtf-like"/>
    <property type="match status" value="1"/>
</dbReference>
<dbReference type="PANTHER" id="PTHR48047:SF45">
    <property type="entry name" value="SCOPOLETIN GLUCOSYLTRANSFERASE-LIKE"/>
    <property type="match status" value="1"/>
</dbReference>
<sequence length="485" mass="54901">MYMDDKEGQVHIFFLPFMAHGHMIPTIDMAKLFASQGVKATIVTTPVNAPLVSKSIQRSKNLGFEINIKTIKFPAVEVGLPEGCENADSITSHEMQGEMTKRFFMATSMLQEPLEKLLQECHPNCLIADMFLPWTTDAAAKFGIPRLVFHGISCFSLCTSDCLRRYEPYKKVSSDSELFVVPELPGDIKFTRQQLPDFMKQNVETDFTRLIQKVRESSWKSYGIVINSFYELESAYADFFKELGRKAWHIGPVSLCNREFEDKAQRGKEASIDEQECLKWLDSKKPNSVVYICFGTVANFSDSQLKEIALALEASGQQFIWVVRKYKKAKDEEEWLPEGFEKRMESKGLIIRGWAPQVVILDHEAIGGFMTHCGWNSTIEGIAAGKPMVTWPVSAEQFFNEKLVTEVLKIGVAVGVQQWVTVYGDSIKSEAIEKAVTRIMIGEEAEEMRRRVKALGGMAKRAIEEDGSAYSDLKALIEELRGRRH</sequence>
<organism evidence="8 9">
    <name type="scientific">Dovyalis caffra</name>
    <dbReference type="NCBI Taxonomy" id="77055"/>
    <lineage>
        <taxon>Eukaryota</taxon>
        <taxon>Viridiplantae</taxon>
        <taxon>Streptophyta</taxon>
        <taxon>Embryophyta</taxon>
        <taxon>Tracheophyta</taxon>
        <taxon>Spermatophyta</taxon>
        <taxon>Magnoliopsida</taxon>
        <taxon>eudicotyledons</taxon>
        <taxon>Gunneridae</taxon>
        <taxon>Pentapetalae</taxon>
        <taxon>rosids</taxon>
        <taxon>fabids</taxon>
        <taxon>Malpighiales</taxon>
        <taxon>Salicaceae</taxon>
        <taxon>Flacourtieae</taxon>
        <taxon>Dovyalis</taxon>
    </lineage>
</organism>
<accession>A0AAV1R844</accession>
<dbReference type="PROSITE" id="PS00375">
    <property type="entry name" value="UDPGT"/>
    <property type="match status" value="1"/>
</dbReference>
<evidence type="ECO:0000256" key="2">
    <source>
        <dbReference type="ARBA" id="ARBA00009995"/>
    </source>
</evidence>
<comment type="catalytic activity">
    <reaction evidence="5">
        <text>an anthocyanidin + UDP-alpha-D-glucose + H(+) = an anthocyanidin 3-O-beta-D-glucoside + UDP</text>
        <dbReference type="Rhea" id="RHEA:20093"/>
        <dbReference type="ChEBI" id="CHEBI:15378"/>
        <dbReference type="ChEBI" id="CHEBI:16307"/>
        <dbReference type="ChEBI" id="CHEBI:58223"/>
        <dbReference type="ChEBI" id="CHEBI:58885"/>
        <dbReference type="ChEBI" id="CHEBI:143576"/>
        <dbReference type="EC" id="2.4.1.115"/>
    </reaction>
</comment>
<protein>
    <recommendedName>
        <fullName evidence="7">Glycosyltransferase</fullName>
        <ecNumber evidence="7">2.4.1.-</ecNumber>
    </recommendedName>
</protein>
<dbReference type="Proteomes" id="UP001314170">
    <property type="component" value="Unassembled WGS sequence"/>
</dbReference>
<comment type="caution">
    <text evidence="8">The sequence shown here is derived from an EMBL/GenBank/DDBJ whole genome shotgun (WGS) entry which is preliminary data.</text>
</comment>
<evidence type="ECO:0000256" key="7">
    <source>
        <dbReference type="RuleBase" id="RU362057"/>
    </source>
</evidence>
<evidence type="ECO:0000313" key="9">
    <source>
        <dbReference type="Proteomes" id="UP001314170"/>
    </source>
</evidence>
<dbReference type="InterPro" id="IPR002213">
    <property type="entry name" value="UDP_glucos_trans"/>
</dbReference>
<dbReference type="AlphaFoldDB" id="A0AAV1R844"/>
<comment type="pathway">
    <text evidence="1">Pigment biosynthesis; anthocyanin biosynthesis.</text>
</comment>
<dbReference type="InterPro" id="IPR035595">
    <property type="entry name" value="UDP_glycos_trans_CS"/>
</dbReference>
<evidence type="ECO:0000256" key="3">
    <source>
        <dbReference type="ARBA" id="ARBA00022676"/>
    </source>
</evidence>
<keyword evidence="3 6" id="KW-0328">Glycosyltransferase</keyword>
<dbReference type="FunFam" id="3.40.50.2000:FF:000047">
    <property type="entry name" value="Glycosyltransferase"/>
    <property type="match status" value="1"/>
</dbReference>
<dbReference type="EC" id="2.4.1.-" evidence="7"/>
<dbReference type="SUPFAM" id="SSF53756">
    <property type="entry name" value="UDP-Glycosyltransferase/glycogen phosphorylase"/>
    <property type="match status" value="1"/>
</dbReference>
<evidence type="ECO:0000256" key="4">
    <source>
        <dbReference type="ARBA" id="ARBA00022679"/>
    </source>
</evidence>
<dbReference type="GO" id="GO:0047213">
    <property type="term" value="F:anthocyanidin 3-O-glucosyltransferase activity"/>
    <property type="evidence" value="ECO:0007669"/>
    <property type="project" value="UniProtKB-EC"/>
</dbReference>
<evidence type="ECO:0000256" key="6">
    <source>
        <dbReference type="RuleBase" id="RU003718"/>
    </source>
</evidence>
<keyword evidence="4 6" id="KW-0808">Transferase</keyword>
<comment type="similarity">
    <text evidence="2 6">Belongs to the UDP-glycosyltransferase family.</text>
</comment>
<gene>
    <name evidence="8" type="ORF">DCAF_LOCUS7678</name>
</gene>
<dbReference type="Gene3D" id="3.40.50.2000">
    <property type="entry name" value="Glycogen Phosphorylase B"/>
    <property type="match status" value="2"/>
</dbReference>